<feature type="compositionally biased region" description="Low complexity" evidence="7">
    <location>
        <begin position="442"/>
        <end position="474"/>
    </location>
</feature>
<evidence type="ECO:0000256" key="1">
    <source>
        <dbReference type="ARBA" id="ARBA00004123"/>
    </source>
</evidence>
<dbReference type="EMBL" id="CAAALY010000588">
    <property type="protein sequence ID" value="VEL06892.1"/>
    <property type="molecule type" value="Genomic_DNA"/>
</dbReference>
<feature type="region of interest" description="Disordered" evidence="7">
    <location>
        <begin position="440"/>
        <end position="497"/>
    </location>
</feature>
<dbReference type="InterPro" id="IPR008967">
    <property type="entry name" value="p53-like_TF_DNA-bd_sf"/>
</dbReference>
<dbReference type="SMART" id="SM01268">
    <property type="entry name" value="BTD"/>
    <property type="match status" value="1"/>
</dbReference>
<accession>A0A3S4ZXT2</accession>
<dbReference type="SUPFAM" id="SSF81296">
    <property type="entry name" value="E set domains"/>
    <property type="match status" value="1"/>
</dbReference>
<dbReference type="SUPFAM" id="SSF49417">
    <property type="entry name" value="p53-like transcription factors"/>
    <property type="match status" value="1"/>
</dbReference>
<gene>
    <name evidence="10" type="ORF">PXEA_LOCUS332</name>
</gene>
<keyword evidence="3" id="KW-0805">Transcription regulation</keyword>
<keyword evidence="11" id="KW-1185">Reference proteome</keyword>
<dbReference type="PANTHER" id="PTHR10665">
    <property type="entry name" value="RECOMBINING BINDING PROTEIN SUPPRESSOR OF HAIRLESS"/>
    <property type="match status" value="1"/>
</dbReference>
<dbReference type="SUPFAM" id="SSF110217">
    <property type="entry name" value="DNA-binding protein LAG-1 (CSL)"/>
    <property type="match status" value="1"/>
</dbReference>
<evidence type="ECO:0000256" key="7">
    <source>
        <dbReference type="SAM" id="MobiDB-lite"/>
    </source>
</evidence>
<dbReference type="GO" id="GO:0001228">
    <property type="term" value="F:DNA-binding transcription activator activity, RNA polymerase II-specific"/>
    <property type="evidence" value="ECO:0007669"/>
    <property type="project" value="InterPro"/>
</dbReference>
<dbReference type="InterPro" id="IPR040159">
    <property type="entry name" value="CLS_fam"/>
</dbReference>
<dbReference type="InterPro" id="IPR036358">
    <property type="entry name" value="BTD_sf"/>
</dbReference>
<keyword evidence="5" id="KW-0804">Transcription</keyword>
<dbReference type="Pfam" id="PF20144">
    <property type="entry name" value="TIG_SUH"/>
    <property type="match status" value="1"/>
</dbReference>
<evidence type="ECO:0000256" key="6">
    <source>
        <dbReference type="ARBA" id="ARBA00023242"/>
    </source>
</evidence>
<dbReference type="InterPro" id="IPR015351">
    <property type="entry name" value="RBP-J/Cbf11/Cbf12_DNA-bd"/>
</dbReference>
<reference evidence="10" key="1">
    <citation type="submission" date="2018-11" db="EMBL/GenBank/DDBJ databases">
        <authorList>
            <consortium name="Pathogen Informatics"/>
        </authorList>
    </citation>
    <scope>NUCLEOTIDE SEQUENCE</scope>
</reference>
<dbReference type="Pfam" id="PF09270">
    <property type="entry name" value="BTD"/>
    <property type="match status" value="1"/>
</dbReference>
<name>A0A3S4ZXT2_9PLAT</name>
<organism evidence="10 11">
    <name type="scientific">Protopolystoma xenopodis</name>
    <dbReference type="NCBI Taxonomy" id="117903"/>
    <lineage>
        <taxon>Eukaryota</taxon>
        <taxon>Metazoa</taxon>
        <taxon>Spiralia</taxon>
        <taxon>Lophotrochozoa</taxon>
        <taxon>Platyhelminthes</taxon>
        <taxon>Monogenea</taxon>
        <taxon>Polyopisthocotylea</taxon>
        <taxon>Polystomatidea</taxon>
        <taxon>Polystomatidae</taxon>
        <taxon>Protopolystoma</taxon>
    </lineage>
</organism>
<dbReference type="FunFam" id="2.80.10.50:FF:000003">
    <property type="entry name" value="recombining binding protein suppressor of hairless"/>
    <property type="match status" value="1"/>
</dbReference>
<dbReference type="SMART" id="SM01267">
    <property type="entry name" value="LAG1_DNAbind"/>
    <property type="match status" value="1"/>
</dbReference>
<dbReference type="Pfam" id="PF09271">
    <property type="entry name" value="LAG1-DNAbind"/>
    <property type="match status" value="1"/>
</dbReference>
<feature type="compositionally biased region" description="Gly residues" evidence="7">
    <location>
        <begin position="50"/>
        <end position="64"/>
    </location>
</feature>
<sequence length="591" mass="63613">MGFGDIIANSSGATAGGHSSHTNSHTNSGSNSSNHSSSNSNISSNNNSGIGPGHGMTNGLSGLGGPGASGGIGGGGGGSCGGSAGATGVVSREVMRAYLADRRDQVLVILHAKVAQKSYGTEKRFFCPPPCVYLRGEGWSLKQQALYEADARISGQTANSTSAYHQLQRPTSSLLAQTGQLSSDVPQVRVKVALMHVFLLFFPDDINEINYSDKRKHFMLTVKMFYSNGKDVGQFYSRRIKVISKPSKKKQSLKNTDLCIASGTKIALFNRLRSQTVSTRYLHVEQGSFHASSSRWGAFTIHLLADDESEAEEFTVQDGFIHYGHTVKLVCSETGMALPRLILRKVDKTTVLLDADDPVSQLHKCAFHLKDTDRMYLCLSQDKIIQHQAVPCDDGPGNRETLNDSAAWTIISTDKAEYRWFEASSLRVAGDSLTAPHPTLLSASSSSTSSTSSTSSSSSSASVSSSSSAPSVPAIGHQQTLPVQSSHHQHHHQSTVSFVVPQPTGLPVTPVPLVRDLRVNGGGDVAMVELAGENFSPSQQVWFGDVPAQTFYRCEELMLCFVPDIAEFHREWTHVQEPLEVGLPLSLYSLI</sequence>
<feature type="domain" description="RBP-J/Cbf11/Cbf12 DNA binding" evidence="8">
    <location>
        <begin position="106"/>
        <end position="257"/>
    </location>
</feature>
<evidence type="ECO:0008006" key="12">
    <source>
        <dbReference type="Google" id="ProtNLM"/>
    </source>
</evidence>
<evidence type="ECO:0000256" key="4">
    <source>
        <dbReference type="ARBA" id="ARBA00023125"/>
    </source>
</evidence>
<dbReference type="Proteomes" id="UP000784294">
    <property type="component" value="Unassembled WGS sequence"/>
</dbReference>
<dbReference type="Gene3D" id="2.80.10.50">
    <property type="match status" value="1"/>
</dbReference>
<dbReference type="Gene3D" id="2.60.40.1450">
    <property type="entry name" value="LAG1, DNA binding domain"/>
    <property type="match status" value="1"/>
</dbReference>
<dbReference type="InterPro" id="IPR038007">
    <property type="entry name" value="RBP-Jkappa_IPT"/>
</dbReference>
<evidence type="ECO:0000313" key="10">
    <source>
        <dbReference type="EMBL" id="VEL06892.1"/>
    </source>
</evidence>
<dbReference type="OrthoDB" id="5600360at2759"/>
<keyword evidence="4" id="KW-0238">DNA-binding</keyword>
<feature type="compositionally biased region" description="Low complexity" evidence="7">
    <location>
        <begin position="10"/>
        <end position="49"/>
    </location>
</feature>
<dbReference type="Gene3D" id="2.60.40.10">
    <property type="entry name" value="Immunoglobulins"/>
    <property type="match status" value="1"/>
</dbReference>
<dbReference type="InterPro" id="IPR015350">
    <property type="entry name" value="Beta-trefoil_DNA-bd_dom"/>
</dbReference>
<feature type="domain" description="Beta-trefoil DNA-binding" evidence="9">
    <location>
        <begin position="258"/>
        <end position="408"/>
    </location>
</feature>
<evidence type="ECO:0000259" key="8">
    <source>
        <dbReference type="SMART" id="SM01267"/>
    </source>
</evidence>
<protein>
    <recommendedName>
        <fullName evidence="12">Recombining binding protein suppressor of hairless</fullName>
    </recommendedName>
</protein>
<evidence type="ECO:0000256" key="5">
    <source>
        <dbReference type="ARBA" id="ARBA00023163"/>
    </source>
</evidence>
<comment type="subcellular location">
    <subcellularLocation>
        <location evidence="1">Nucleus</location>
    </subcellularLocation>
</comment>
<comment type="caution">
    <text evidence="10">The sequence shown here is derived from an EMBL/GenBank/DDBJ whole genome shotgun (WGS) entry which is preliminary data.</text>
</comment>
<dbReference type="GO" id="GO:0000978">
    <property type="term" value="F:RNA polymerase II cis-regulatory region sequence-specific DNA binding"/>
    <property type="evidence" value="ECO:0007669"/>
    <property type="project" value="InterPro"/>
</dbReference>
<keyword evidence="6" id="KW-0539">Nucleus</keyword>
<dbReference type="InterPro" id="IPR037095">
    <property type="entry name" value="RBP-J/Cbf11_DNA-bd_sf"/>
</dbReference>
<comment type="similarity">
    <text evidence="2">Belongs to the Su(H) family.</text>
</comment>
<evidence type="ECO:0000256" key="2">
    <source>
        <dbReference type="ARBA" id="ARBA00009704"/>
    </source>
</evidence>
<dbReference type="InterPro" id="IPR013783">
    <property type="entry name" value="Ig-like_fold"/>
</dbReference>
<dbReference type="InterPro" id="IPR014756">
    <property type="entry name" value="Ig_E-set"/>
</dbReference>
<evidence type="ECO:0000313" key="11">
    <source>
        <dbReference type="Proteomes" id="UP000784294"/>
    </source>
</evidence>
<dbReference type="AlphaFoldDB" id="A0A3S4ZXT2"/>
<evidence type="ECO:0000259" key="9">
    <source>
        <dbReference type="SMART" id="SM01268"/>
    </source>
</evidence>
<dbReference type="GO" id="GO:0005634">
    <property type="term" value="C:nucleus"/>
    <property type="evidence" value="ECO:0007669"/>
    <property type="project" value="UniProtKB-SubCell"/>
</dbReference>
<proteinExistence type="inferred from homology"/>
<feature type="region of interest" description="Disordered" evidence="7">
    <location>
        <begin position="1"/>
        <end position="64"/>
    </location>
</feature>
<evidence type="ECO:0000256" key="3">
    <source>
        <dbReference type="ARBA" id="ARBA00023015"/>
    </source>
</evidence>